<keyword evidence="3" id="KW-1185">Reference proteome</keyword>
<gene>
    <name evidence="2" type="ORF">PBY51_018732</name>
</gene>
<dbReference type="NCBIfam" id="TIGR02174">
    <property type="entry name" value="CXXU_selWTH"/>
    <property type="match status" value="1"/>
</dbReference>
<keyword evidence="1" id="KW-0676">Redox-active center</keyword>
<reference evidence="2 3" key="1">
    <citation type="journal article" date="2023" name="Genes (Basel)">
        <title>Chromosome-Level Genome Assembly and Circadian Gene Repertoire of the Patagonia Blennie Eleginops maclovinus-The Closest Ancestral Proxy of Antarctic Cryonotothenioids.</title>
        <authorList>
            <person name="Cheng C.C."/>
            <person name="Rivera-Colon A.G."/>
            <person name="Minhas B.F."/>
            <person name="Wilson L."/>
            <person name="Rayamajhi N."/>
            <person name="Vargas-Chacoff L."/>
            <person name="Catchen J.M."/>
        </authorList>
    </citation>
    <scope>NUCLEOTIDE SEQUENCE [LARGE SCALE GENOMIC DNA]</scope>
    <source>
        <strain evidence="2">JMC-PN-2008</strain>
    </source>
</reference>
<dbReference type="Proteomes" id="UP001346869">
    <property type="component" value="Unassembled WGS sequence"/>
</dbReference>
<dbReference type="SUPFAM" id="SSF52833">
    <property type="entry name" value="Thioredoxin-like"/>
    <property type="match status" value="1"/>
</dbReference>
<sequence length="90" mass="9935">MGSGVLYKEPNNDAALYSTLPAWRFADLRRPTAVKTAVKTAVPPWLQFRSNTESFEVSVNGQLIYSKLKTGSIPSKDEVVELIKKFFAGG</sequence>
<evidence type="ECO:0000313" key="3">
    <source>
        <dbReference type="Proteomes" id="UP001346869"/>
    </source>
</evidence>
<comment type="caution">
    <text evidence="2">The sequence shown here is derived from an EMBL/GenBank/DDBJ whole genome shotgun (WGS) entry which is preliminary data.</text>
</comment>
<dbReference type="EMBL" id="JAUZQC010000003">
    <property type="protein sequence ID" value="KAK5873718.1"/>
    <property type="molecule type" value="Genomic_DNA"/>
</dbReference>
<proteinExistence type="predicted"/>
<name>A0AAN8AV51_ELEMC</name>
<evidence type="ECO:0000256" key="1">
    <source>
        <dbReference type="ARBA" id="ARBA00023284"/>
    </source>
</evidence>
<dbReference type="Pfam" id="PF10262">
    <property type="entry name" value="Rdx"/>
    <property type="match status" value="1"/>
</dbReference>
<organism evidence="2 3">
    <name type="scientific">Eleginops maclovinus</name>
    <name type="common">Patagonian blennie</name>
    <name type="synonym">Eleginus maclovinus</name>
    <dbReference type="NCBI Taxonomy" id="56733"/>
    <lineage>
        <taxon>Eukaryota</taxon>
        <taxon>Metazoa</taxon>
        <taxon>Chordata</taxon>
        <taxon>Craniata</taxon>
        <taxon>Vertebrata</taxon>
        <taxon>Euteleostomi</taxon>
        <taxon>Actinopterygii</taxon>
        <taxon>Neopterygii</taxon>
        <taxon>Teleostei</taxon>
        <taxon>Neoteleostei</taxon>
        <taxon>Acanthomorphata</taxon>
        <taxon>Eupercaria</taxon>
        <taxon>Perciformes</taxon>
        <taxon>Notothenioidei</taxon>
        <taxon>Eleginopidae</taxon>
        <taxon>Eleginops</taxon>
    </lineage>
</organism>
<reference evidence="2 3" key="2">
    <citation type="journal article" date="2023" name="Mol. Biol. Evol.">
        <title>Genomics of Secondarily Temperate Adaptation in the Only Non-Antarctic Icefish.</title>
        <authorList>
            <person name="Rivera-Colon A.G."/>
            <person name="Rayamajhi N."/>
            <person name="Minhas B.F."/>
            <person name="Madrigal G."/>
            <person name="Bilyk K.T."/>
            <person name="Yoon V."/>
            <person name="Hune M."/>
            <person name="Gregory S."/>
            <person name="Cheng C.H.C."/>
            <person name="Catchen J.M."/>
        </authorList>
    </citation>
    <scope>NUCLEOTIDE SEQUENCE [LARGE SCALE GENOMIC DNA]</scope>
    <source>
        <strain evidence="2">JMC-PN-2008</strain>
    </source>
</reference>
<evidence type="ECO:0000313" key="2">
    <source>
        <dbReference type="EMBL" id="KAK5873718.1"/>
    </source>
</evidence>
<accession>A0AAN8AV51</accession>
<dbReference type="InterPro" id="IPR011893">
    <property type="entry name" value="Selenoprotein_Rdx-typ"/>
</dbReference>
<dbReference type="AlphaFoldDB" id="A0AAN8AV51"/>
<protein>
    <submittedName>
        <fullName evidence="2">Uncharacterized protein</fullName>
    </submittedName>
</protein>
<dbReference type="InterPro" id="IPR036249">
    <property type="entry name" value="Thioredoxin-like_sf"/>
</dbReference>
<dbReference type="Gene3D" id="3.40.30.10">
    <property type="entry name" value="Glutaredoxin"/>
    <property type="match status" value="1"/>
</dbReference>